<feature type="transmembrane region" description="Helical" evidence="8">
    <location>
        <begin position="171"/>
        <end position="189"/>
    </location>
</feature>
<protein>
    <submittedName>
        <fullName evidence="9">4-azaleucine resistance probable transporter AzlC</fullName>
    </submittedName>
</protein>
<dbReference type="STRING" id="1123285.SAMN05660235_01261"/>
<keyword evidence="7 8" id="KW-0472">Membrane</keyword>
<feature type="transmembrane region" description="Helical" evidence="8">
    <location>
        <begin position="142"/>
        <end position="165"/>
    </location>
</feature>
<evidence type="ECO:0000256" key="5">
    <source>
        <dbReference type="ARBA" id="ARBA00022692"/>
    </source>
</evidence>
<keyword evidence="3" id="KW-0813">Transport</keyword>
<sequence>MDNARTAQVTERGLTMPQFWQGARDAGPIMVGVIPFGITCGVMGLTAGLTPLETVMMSLLVFAGAAQFIGITMIGAGITGWGIIVFTTLLVNLRHLLMGASLAPYLVRQPLSLQVLLSFLLTDESYAITVSRIYQAGYNPSYHLGVSLFMYVTWCLSTVAGVFVGSYIPDPLAWGLDFAMPATFLVLLFPRLTDRTSVAVCIIAGLIAVAGALYLPGKWYMIAACLVATIIGGLMEGDKKRAS</sequence>
<reference evidence="10" key="1">
    <citation type="submission" date="2016-10" db="EMBL/GenBank/DDBJ databases">
        <authorList>
            <person name="Varghese N."/>
            <person name="Submissions S."/>
        </authorList>
    </citation>
    <scope>NUCLEOTIDE SEQUENCE [LARGE SCALE GENOMIC DNA]</scope>
    <source>
        <strain evidence="10">DSM 23256</strain>
    </source>
</reference>
<evidence type="ECO:0000256" key="6">
    <source>
        <dbReference type="ARBA" id="ARBA00022989"/>
    </source>
</evidence>
<dbReference type="PANTHER" id="PTHR34979:SF1">
    <property type="entry name" value="INNER MEMBRANE PROTEIN YGAZ"/>
    <property type="match status" value="1"/>
</dbReference>
<evidence type="ECO:0000256" key="2">
    <source>
        <dbReference type="ARBA" id="ARBA00010735"/>
    </source>
</evidence>
<dbReference type="GO" id="GO:1903785">
    <property type="term" value="P:L-valine transmembrane transport"/>
    <property type="evidence" value="ECO:0007669"/>
    <property type="project" value="TreeGrafter"/>
</dbReference>
<dbReference type="EMBL" id="FNBU01000007">
    <property type="protein sequence ID" value="SDF33938.1"/>
    <property type="molecule type" value="Genomic_DNA"/>
</dbReference>
<feature type="transmembrane region" description="Helical" evidence="8">
    <location>
        <begin position="26"/>
        <end position="47"/>
    </location>
</feature>
<keyword evidence="5 8" id="KW-0812">Transmembrane</keyword>
<name>A0A1G7K9D8_9FIRM</name>
<keyword evidence="4" id="KW-1003">Cell membrane</keyword>
<dbReference type="RefSeq" id="WP_245690292.1">
    <property type="nucleotide sequence ID" value="NZ_FNBU01000007.1"/>
</dbReference>
<evidence type="ECO:0000313" key="10">
    <source>
        <dbReference type="Proteomes" id="UP000243333"/>
    </source>
</evidence>
<feature type="transmembrane region" description="Helical" evidence="8">
    <location>
        <begin position="219"/>
        <end position="237"/>
    </location>
</feature>
<organism evidence="9 10">
    <name type="scientific">Sporolituus thermophilus DSM 23256</name>
    <dbReference type="NCBI Taxonomy" id="1123285"/>
    <lineage>
        <taxon>Bacteria</taxon>
        <taxon>Bacillati</taxon>
        <taxon>Bacillota</taxon>
        <taxon>Negativicutes</taxon>
        <taxon>Selenomonadales</taxon>
        <taxon>Sporomusaceae</taxon>
        <taxon>Sporolituus</taxon>
    </lineage>
</organism>
<dbReference type="Pfam" id="PF03591">
    <property type="entry name" value="AzlC"/>
    <property type="match status" value="1"/>
</dbReference>
<evidence type="ECO:0000256" key="1">
    <source>
        <dbReference type="ARBA" id="ARBA00004651"/>
    </source>
</evidence>
<dbReference type="AlphaFoldDB" id="A0A1G7K9D8"/>
<keyword evidence="6 8" id="KW-1133">Transmembrane helix</keyword>
<comment type="subcellular location">
    <subcellularLocation>
        <location evidence="1">Cell membrane</location>
        <topology evidence="1">Multi-pass membrane protein</topology>
    </subcellularLocation>
</comment>
<feature type="transmembrane region" description="Helical" evidence="8">
    <location>
        <begin position="59"/>
        <end position="91"/>
    </location>
</feature>
<evidence type="ECO:0000256" key="7">
    <source>
        <dbReference type="ARBA" id="ARBA00023136"/>
    </source>
</evidence>
<feature type="transmembrane region" description="Helical" evidence="8">
    <location>
        <begin position="196"/>
        <end position="213"/>
    </location>
</feature>
<accession>A0A1G7K9D8</accession>
<evidence type="ECO:0000256" key="4">
    <source>
        <dbReference type="ARBA" id="ARBA00022475"/>
    </source>
</evidence>
<proteinExistence type="inferred from homology"/>
<dbReference type="PANTHER" id="PTHR34979">
    <property type="entry name" value="INNER MEMBRANE PROTEIN YGAZ"/>
    <property type="match status" value="1"/>
</dbReference>
<dbReference type="InterPro" id="IPR011606">
    <property type="entry name" value="Brnchd-chn_aa_trnsp_permease"/>
</dbReference>
<gene>
    <name evidence="9" type="ORF">SAMN05660235_01261</name>
</gene>
<evidence type="ECO:0000256" key="3">
    <source>
        <dbReference type="ARBA" id="ARBA00022448"/>
    </source>
</evidence>
<comment type="similarity">
    <text evidence="2">Belongs to the AzlC family.</text>
</comment>
<dbReference type="Proteomes" id="UP000243333">
    <property type="component" value="Unassembled WGS sequence"/>
</dbReference>
<keyword evidence="10" id="KW-1185">Reference proteome</keyword>
<dbReference type="GO" id="GO:0005886">
    <property type="term" value="C:plasma membrane"/>
    <property type="evidence" value="ECO:0007669"/>
    <property type="project" value="UniProtKB-SubCell"/>
</dbReference>
<evidence type="ECO:0000313" key="9">
    <source>
        <dbReference type="EMBL" id="SDF33938.1"/>
    </source>
</evidence>
<evidence type="ECO:0000256" key="8">
    <source>
        <dbReference type="SAM" id="Phobius"/>
    </source>
</evidence>